<keyword evidence="5" id="KW-1185">Reference proteome</keyword>
<sequence>MGLWPTPPLLAALLGLCAALLPPALAVSAYDGLVQQSRPLNAVNFLLRDPPNDDWLTWKHPGDLPAADPSVTSDSRLGDYCRSDGECTFVVEGSRCDSGRCVCQDGLYPLQGQCVTADQLTTTTASPAAGAGNSTADPVGQSTVSSTADPAASSTILRTCPNGYVVTALYAPGTSNQPFRLGALLCVNTGLSLGDGCSEEDPQVNEIEPGVNSHACLDGKVVTGAKIKQNFQGWIEKFNCCPLPAGLELRV</sequence>
<dbReference type="Proteomes" id="UP000440578">
    <property type="component" value="Unassembled WGS sequence"/>
</dbReference>
<comment type="caution">
    <text evidence="4">The sequence shown here is derived from an EMBL/GenBank/DDBJ whole genome shotgun (WGS) entry which is preliminary data.</text>
</comment>
<evidence type="ECO:0000313" key="4">
    <source>
        <dbReference type="EMBL" id="KAF0290856.1"/>
    </source>
</evidence>
<accession>A0A6A4V8E4</accession>
<name>A0A6A4V8E4_AMPAM</name>
<evidence type="ECO:0000256" key="1">
    <source>
        <dbReference type="SAM" id="MobiDB-lite"/>
    </source>
</evidence>
<gene>
    <name evidence="4" type="ORF">FJT64_010956</name>
</gene>
<dbReference type="InterPro" id="IPR006149">
    <property type="entry name" value="EB_dom"/>
</dbReference>
<keyword evidence="2" id="KW-0732">Signal</keyword>
<feature type="signal peptide" evidence="2">
    <location>
        <begin position="1"/>
        <end position="26"/>
    </location>
</feature>
<reference evidence="4 5" key="1">
    <citation type="submission" date="2019-07" db="EMBL/GenBank/DDBJ databases">
        <title>Draft genome assembly of a fouling barnacle, Amphibalanus amphitrite (Darwin, 1854): The first reference genome for Thecostraca.</title>
        <authorList>
            <person name="Kim W."/>
        </authorList>
    </citation>
    <scope>NUCLEOTIDE SEQUENCE [LARGE SCALE GENOMIC DNA]</scope>
    <source>
        <strain evidence="4">SNU_AA5</strain>
        <tissue evidence="4">Soma without cirri and trophi</tissue>
    </source>
</reference>
<evidence type="ECO:0000259" key="3">
    <source>
        <dbReference type="Pfam" id="PF01683"/>
    </source>
</evidence>
<protein>
    <recommendedName>
        <fullName evidence="3">EB domain-containing protein</fullName>
    </recommendedName>
</protein>
<feature type="compositionally biased region" description="Low complexity" evidence="1">
    <location>
        <begin position="127"/>
        <end position="136"/>
    </location>
</feature>
<feature type="chain" id="PRO_5025657239" description="EB domain-containing protein" evidence="2">
    <location>
        <begin position="27"/>
        <end position="251"/>
    </location>
</feature>
<dbReference type="AlphaFoldDB" id="A0A6A4V8E4"/>
<dbReference type="EMBL" id="VIIS01001926">
    <property type="protein sequence ID" value="KAF0290856.1"/>
    <property type="molecule type" value="Genomic_DNA"/>
</dbReference>
<evidence type="ECO:0000256" key="2">
    <source>
        <dbReference type="SAM" id="SignalP"/>
    </source>
</evidence>
<proteinExistence type="predicted"/>
<feature type="domain" description="EB" evidence="3">
    <location>
        <begin position="74"/>
        <end position="114"/>
    </location>
</feature>
<evidence type="ECO:0000313" key="5">
    <source>
        <dbReference type="Proteomes" id="UP000440578"/>
    </source>
</evidence>
<feature type="region of interest" description="Disordered" evidence="1">
    <location>
        <begin position="127"/>
        <end position="148"/>
    </location>
</feature>
<dbReference type="Pfam" id="PF01683">
    <property type="entry name" value="EB"/>
    <property type="match status" value="1"/>
</dbReference>
<organism evidence="4 5">
    <name type="scientific">Amphibalanus amphitrite</name>
    <name type="common">Striped barnacle</name>
    <name type="synonym">Balanus amphitrite</name>
    <dbReference type="NCBI Taxonomy" id="1232801"/>
    <lineage>
        <taxon>Eukaryota</taxon>
        <taxon>Metazoa</taxon>
        <taxon>Ecdysozoa</taxon>
        <taxon>Arthropoda</taxon>
        <taxon>Crustacea</taxon>
        <taxon>Multicrustacea</taxon>
        <taxon>Cirripedia</taxon>
        <taxon>Thoracica</taxon>
        <taxon>Thoracicalcarea</taxon>
        <taxon>Balanomorpha</taxon>
        <taxon>Balanoidea</taxon>
        <taxon>Balanidae</taxon>
        <taxon>Amphibalaninae</taxon>
        <taxon>Amphibalanus</taxon>
    </lineage>
</organism>